<gene>
    <name evidence="6" type="ORF">PF002_g12229</name>
    <name evidence="5" type="ORF">PF006_g17025</name>
    <name evidence="2" type="ORF">PF009_g15039</name>
    <name evidence="4" type="ORF">PF010_g13361</name>
    <name evidence="3" type="ORF">PF011_g11684</name>
</gene>
<evidence type="ECO:0000313" key="8">
    <source>
        <dbReference type="Proteomes" id="UP000440367"/>
    </source>
</evidence>
<dbReference type="Proteomes" id="UP000440732">
    <property type="component" value="Unassembled WGS sequence"/>
</dbReference>
<evidence type="ECO:0000313" key="10">
    <source>
        <dbReference type="Proteomes" id="UP000460718"/>
    </source>
</evidence>
<dbReference type="Proteomes" id="UP000429523">
    <property type="component" value="Unassembled WGS sequence"/>
</dbReference>
<dbReference type="Pfam" id="PF00391">
    <property type="entry name" value="PEP-utilizers"/>
    <property type="match status" value="1"/>
</dbReference>
<accession>A0A6A3T0U0</accession>
<evidence type="ECO:0000313" key="2">
    <source>
        <dbReference type="EMBL" id="KAE8935001.1"/>
    </source>
</evidence>
<dbReference type="EMBL" id="QXGF01000849">
    <property type="protein sequence ID" value="KAE8935001.1"/>
    <property type="molecule type" value="Genomic_DNA"/>
</dbReference>
<dbReference type="Gene3D" id="3.50.30.10">
    <property type="entry name" value="Phosphohistidine domain"/>
    <property type="match status" value="1"/>
</dbReference>
<evidence type="ECO:0000313" key="11">
    <source>
        <dbReference type="Proteomes" id="UP000488956"/>
    </source>
</evidence>
<evidence type="ECO:0000313" key="7">
    <source>
        <dbReference type="Proteomes" id="UP000429523"/>
    </source>
</evidence>
<feature type="domain" description="PEP-utilising enzyme mobile" evidence="1">
    <location>
        <begin position="29"/>
        <end position="72"/>
    </location>
</feature>
<evidence type="ECO:0000313" key="9">
    <source>
        <dbReference type="Proteomes" id="UP000440732"/>
    </source>
</evidence>
<evidence type="ECO:0000313" key="5">
    <source>
        <dbReference type="EMBL" id="KAE9125141.1"/>
    </source>
</evidence>
<dbReference type="AlphaFoldDB" id="A0A6A3T0U0"/>
<dbReference type="SUPFAM" id="SSF52009">
    <property type="entry name" value="Phosphohistidine domain"/>
    <property type="match status" value="1"/>
</dbReference>
<comment type="caution">
    <text evidence="5">The sequence shown here is derived from an EMBL/GenBank/DDBJ whole genome shotgun (WGS) entry which is preliminary data.</text>
</comment>
<reference evidence="7 8" key="1">
    <citation type="submission" date="2018-08" db="EMBL/GenBank/DDBJ databases">
        <title>Genomic investigation of the strawberry pathogen Phytophthora fragariae indicates pathogenicity is determined by transcriptional variation in three key races.</title>
        <authorList>
            <person name="Adams T.M."/>
            <person name="Armitage A.D."/>
            <person name="Sobczyk M.K."/>
            <person name="Bates H.J."/>
            <person name="Dunwell J.M."/>
            <person name="Nellist C.F."/>
            <person name="Harrison R.J."/>
        </authorList>
    </citation>
    <scope>NUCLEOTIDE SEQUENCE [LARGE SCALE GENOMIC DNA]</scope>
    <source>
        <strain evidence="6 8">BC-1</strain>
        <strain evidence="5 9">NOV-5</strain>
        <strain evidence="2 7">NOV-9</strain>
        <strain evidence="4 11">ONT-3</strain>
        <strain evidence="3 10">SCRP245</strain>
    </source>
</reference>
<evidence type="ECO:0000313" key="6">
    <source>
        <dbReference type="EMBL" id="KAE9232965.1"/>
    </source>
</evidence>
<dbReference type="EMBL" id="QXGA01001224">
    <property type="protein sequence ID" value="KAE9125141.1"/>
    <property type="molecule type" value="Genomic_DNA"/>
</dbReference>
<dbReference type="InterPro" id="IPR008279">
    <property type="entry name" value="PEP-util_enz_mobile_dom"/>
</dbReference>
<dbReference type="EMBL" id="QXFW01000655">
    <property type="protein sequence ID" value="KAE9006212.1"/>
    <property type="molecule type" value="Genomic_DNA"/>
</dbReference>
<evidence type="ECO:0000259" key="1">
    <source>
        <dbReference type="Pfam" id="PF00391"/>
    </source>
</evidence>
<sequence length="109" mass="12066">MDGVFYWRSFQDSKEWRPSPSADTAAIGEGILTSRASMTSHAVAVARGWGKPYVRGCSALPSDANSKLMRVRTTSGTEVVLHDGDYIGFICMNRMAGEAIRARNWRRLP</sequence>
<dbReference type="Proteomes" id="UP000488956">
    <property type="component" value="Unassembled WGS sequence"/>
</dbReference>
<protein>
    <recommendedName>
        <fullName evidence="1">PEP-utilising enzyme mobile domain-containing protein</fullName>
    </recommendedName>
</protein>
<proteinExistence type="predicted"/>
<dbReference type="Proteomes" id="UP000460718">
    <property type="component" value="Unassembled WGS sequence"/>
</dbReference>
<dbReference type="InterPro" id="IPR036637">
    <property type="entry name" value="Phosphohistidine_dom_sf"/>
</dbReference>
<name>A0A6A3T0U0_9STRA</name>
<dbReference type="Proteomes" id="UP000440367">
    <property type="component" value="Unassembled WGS sequence"/>
</dbReference>
<dbReference type="GO" id="GO:0016772">
    <property type="term" value="F:transferase activity, transferring phosphorus-containing groups"/>
    <property type="evidence" value="ECO:0007669"/>
    <property type="project" value="InterPro"/>
</dbReference>
<evidence type="ECO:0000313" key="4">
    <source>
        <dbReference type="EMBL" id="KAE9104519.1"/>
    </source>
</evidence>
<evidence type="ECO:0000313" key="3">
    <source>
        <dbReference type="EMBL" id="KAE9006212.1"/>
    </source>
</evidence>
<organism evidence="5 9">
    <name type="scientific">Phytophthora fragariae</name>
    <dbReference type="NCBI Taxonomy" id="53985"/>
    <lineage>
        <taxon>Eukaryota</taxon>
        <taxon>Sar</taxon>
        <taxon>Stramenopiles</taxon>
        <taxon>Oomycota</taxon>
        <taxon>Peronosporomycetes</taxon>
        <taxon>Peronosporales</taxon>
        <taxon>Peronosporaceae</taxon>
        <taxon>Phytophthora</taxon>
    </lineage>
</organism>
<dbReference type="EMBL" id="QXFX01000780">
    <property type="protein sequence ID" value="KAE9104519.1"/>
    <property type="molecule type" value="Genomic_DNA"/>
</dbReference>
<dbReference type="EMBL" id="QXGD01000583">
    <property type="protein sequence ID" value="KAE9232965.1"/>
    <property type="molecule type" value="Genomic_DNA"/>
</dbReference>